<reference evidence="1 2" key="1">
    <citation type="submission" date="2018-05" db="EMBL/GenBank/DDBJ databases">
        <title>Flavobacterium sp. MEBiC07310.</title>
        <authorList>
            <person name="Baek K."/>
        </authorList>
    </citation>
    <scope>NUCLEOTIDE SEQUENCE [LARGE SCALE GENOMIC DNA]</scope>
    <source>
        <strain evidence="1 2">MEBiC07310</strain>
    </source>
</reference>
<sequence length="281" mass="33089">MDKKVIAIGALGGSGTRAVAKIVKESGVFIGDELNGPLDNLIFTRLFKNPKWNKKAAISDINFRLSVFEKYMKGEKLDFRSFYELLKVAKSNKLSPSRYNFYFNVLKRRAILEKPRDVWGWKEPNTQFYIKEVLDYFPDLKYIHVIRNGLDMAFSTNKQQLHNWHWKFNIGKDFKNKESFNQLDLWIRSTKKVIKIAQEEKYKNRILILNHTALCDNPKEEIDRIIDFCGIPLSQEKLNKLYEIPGDKGSNDRYKNYDLSIFDSEQLKFVESMGFNLNYKK</sequence>
<accession>A0A2U8QRB5</accession>
<protein>
    <recommendedName>
        <fullName evidence="3">Sulfotransferase family protein</fullName>
    </recommendedName>
</protein>
<dbReference type="OrthoDB" id="9816424at2"/>
<dbReference type="SUPFAM" id="SSF52540">
    <property type="entry name" value="P-loop containing nucleoside triphosphate hydrolases"/>
    <property type="match status" value="1"/>
</dbReference>
<evidence type="ECO:0000313" key="2">
    <source>
        <dbReference type="Proteomes" id="UP000245429"/>
    </source>
</evidence>
<dbReference type="InterPro" id="IPR027417">
    <property type="entry name" value="P-loop_NTPase"/>
</dbReference>
<dbReference type="KEGG" id="fse:DI487_01605"/>
<dbReference type="Pfam" id="PF13469">
    <property type="entry name" value="Sulfotransfer_3"/>
    <property type="match status" value="1"/>
</dbReference>
<dbReference type="AlphaFoldDB" id="A0A2U8QRB5"/>
<evidence type="ECO:0008006" key="3">
    <source>
        <dbReference type="Google" id="ProtNLM"/>
    </source>
</evidence>
<dbReference type="RefSeq" id="WP_109568101.1">
    <property type="nucleotide sequence ID" value="NZ_CP029463.1"/>
</dbReference>
<proteinExistence type="predicted"/>
<dbReference type="Gene3D" id="3.40.50.300">
    <property type="entry name" value="P-loop containing nucleotide triphosphate hydrolases"/>
    <property type="match status" value="1"/>
</dbReference>
<organism evidence="1 2">
    <name type="scientific">Flavobacterium sediminis</name>
    <dbReference type="NCBI Taxonomy" id="2201181"/>
    <lineage>
        <taxon>Bacteria</taxon>
        <taxon>Pseudomonadati</taxon>
        <taxon>Bacteroidota</taxon>
        <taxon>Flavobacteriia</taxon>
        <taxon>Flavobacteriales</taxon>
        <taxon>Flavobacteriaceae</taxon>
        <taxon>Flavobacterium</taxon>
    </lineage>
</organism>
<evidence type="ECO:0000313" key="1">
    <source>
        <dbReference type="EMBL" id="AWM12692.1"/>
    </source>
</evidence>
<name>A0A2U8QRB5_9FLAO</name>
<gene>
    <name evidence="1" type="ORF">DI487_01605</name>
</gene>
<keyword evidence="2" id="KW-1185">Reference proteome</keyword>
<dbReference type="Proteomes" id="UP000245429">
    <property type="component" value="Chromosome"/>
</dbReference>
<dbReference type="EMBL" id="CP029463">
    <property type="protein sequence ID" value="AWM12692.1"/>
    <property type="molecule type" value="Genomic_DNA"/>
</dbReference>